<keyword evidence="2" id="KW-1185">Reference proteome</keyword>
<comment type="caution">
    <text evidence="1">The sequence shown here is derived from an EMBL/GenBank/DDBJ whole genome shotgun (WGS) entry which is preliminary data.</text>
</comment>
<organism evidence="1 2">
    <name type="scientific">Hibiscus sabdariffa</name>
    <name type="common">roselle</name>
    <dbReference type="NCBI Taxonomy" id="183260"/>
    <lineage>
        <taxon>Eukaryota</taxon>
        <taxon>Viridiplantae</taxon>
        <taxon>Streptophyta</taxon>
        <taxon>Embryophyta</taxon>
        <taxon>Tracheophyta</taxon>
        <taxon>Spermatophyta</taxon>
        <taxon>Magnoliopsida</taxon>
        <taxon>eudicotyledons</taxon>
        <taxon>Gunneridae</taxon>
        <taxon>Pentapetalae</taxon>
        <taxon>rosids</taxon>
        <taxon>malvids</taxon>
        <taxon>Malvales</taxon>
        <taxon>Malvaceae</taxon>
        <taxon>Malvoideae</taxon>
        <taxon>Hibiscus</taxon>
    </lineage>
</organism>
<proteinExistence type="predicted"/>
<dbReference type="EMBL" id="JBBPBN010000008">
    <property type="protein sequence ID" value="KAK9033008.1"/>
    <property type="molecule type" value="Genomic_DNA"/>
</dbReference>
<evidence type="ECO:0008006" key="3">
    <source>
        <dbReference type="Google" id="ProtNLM"/>
    </source>
</evidence>
<evidence type="ECO:0000313" key="1">
    <source>
        <dbReference type="EMBL" id="KAK9033008.1"/>
    </source>
</evidence>
<accession>A0ABR2T761</accession>
<reference evidence="1 2" key="1">
    <citation type="journal article" date="2024" name="G3 (Bethesda)">
        <title>Genome assembly of Hibiscus sabdariffa L. provides insights into metabolisms of medicinal natural products.</title>
        <authorList>
            <person name="Kim T."/>
        </authorList>
    </citation>
    <scope>NUCLEOTIDE SEQUENCE [LARGE SCALE GENOMIC DNA]</scope>
    <source>
        <strain evidence="1">TK-2024</strain>
        <tissue evidence="1">Old leaves</tissue>
    </source>
</reference>
<evidence type="ECO:0000313" key="2">
    <source>
        <dbReference type="Proteomes" id="UP001396334"/>
    </source>
</evidence>
<gene>
    <name evidence="1" type="ORF">V6N11_018048</name>
</gene>
<protein>
    <recommendedName>
        <fullName evidence="3">Secreted protein</fullName>
    </recommendedName>
</protein>
<sequence>MFLQLWIHLVLSIQYRQILLMGFGAAWLTENSCETEVSSLWENSSGTVPDRLAENTLDGLTYISVKWGFFHETYGKVFRALMKIQAHAWPIAHHRDEEQE</sequence>
<name>A0ABR2T761_9ROSI</name>
<dbReference type="Proteomes" id="UP001396334">
    <property type="component" value="Unassembled WGS sequence"/>
</dbReference>